<feature type="transmembrane region" description="Helical" evidence="1">
    <location>
        <begin position="36"/>
        <end position="56"/>
    </location>
</feature>
<feature type="transmembrane region" description="Helical" evidence="1">
    <location>
        <begin position="147"/>
        <end position="164"/>
    </location>
</feature>
<reference evidence="2 3" key="1">
    <citation type="submission" date="2019-01" db="EMBL/GenBank/DDBJ databases">
        <title>Altererythrobacter rhizovicinus sp. nov., isolated from the rhizosphere soil of Haloxylon ammodendron.</title>
        <authorList>
            <person name="Li H.-P."/>
            <person name="Gou J.-Y."/>
            <person name="Yao D."/>
            <person name="Han Q.-Q."/>
            <person name="Shao K.-Z."/>
            <person name="Zhao Q."/>
            <person name="Zhang J.-L."/>
        </authorList>
    </citation>
    <scope>NUCLEOTIDE SEQUENCE [LARGE SCALE GENOMIC DNA]</scope>
    <source>
        <strain evidence="2 3">AY-3R</strain>
    </source>
</reference>
<feature type="transmembrane region" description="Helical" evidence="1">
    <location>
        <begin position="76"/>
        <end position="96"/>
    </location>
</feature>
<feature type="transmembrane region" description="Helical" evidence="1">
    <location>
        <begin position="176"/>
        <end position="194"/>
    </location>
</feature>
<keyword evidence="1" id="KW-0812">Transmembrane</keyword>
<dbReference type="EMBL" id="SDPV01000001">
    <property type="protein sequence ID" value="RXZ65625.1"/>
    <property type="molecule type" value="Genomic_DNA"/>
</dbReference>
<gene>
    <name evidence="2" type="ORF">ETX26_02470</name>
</gene>
<dbReference type="OrthoDB" id="21325at2"/>
<dbReference type="RefSeq" id="WP_129523108.1">
    <property type="nucleotide sequence ID" value="NZ_SDPV01000001.1"/>
</dbReference>
<keyword evidence="1" id="KW-1133">Transmembrane helix</keyword>
<dbReference type="Proteomes" id="UP000293623">
    <property type="component" value="Unassembled WGS sequence"/>
</dbReference>
<feature type="transmembrane region" description="Helical" evidence="1">
    <location>
        <begin position="229"/>
        <end position="250"/>
    </location>
</feature>
<accession>A0A4Q2KK38</accession>
<comment type="caution">
    <text evidence="2">The sequence shown here is derived from an EMBL/GenBank/DDBJ whole genome shotgun (WGS) entry which is preliminary data.</text>
</comment>
<feature type="transmembrane region" description="Helical" evidence="1">
    <location>
        <begin position="6"/>
        <end position="27"/>
    </location>
</feature>
<name>A0A4Q2KK38_9SPHN</name>
<organism evidence="2 3">
    <name type="scientific">Pelagerythrobacter rhizovicinus</name>
    <dbReference type="NCBI Taxonomy" id="2268576"/>
    <lineage>
        <taxon>Bacteria</taxon>
        <taxon>Pseudomonadati</taxon>
        <taxon>Pseudomonadota</taxon>
        <taxon>Alphaproteobacteria</taxon>
        <taxon>Sphingomonadales</taxon>
        <taxon>Erythrobacteraceae</taxon>
        <taxon>Pelagerythrobacter</taxon>
    </lineage>
</organism>
<dbReference type="AlphaFoldDB" id="A0A4Q2KK38"/>
<feature type="transmembrane region" description="Helical" evidence="1">
    <location>
        <begin position="117"/>
        <end position="135"/>
    </location>
</feature>
<sequence>MTGPVAATLAMALGFVAVHVFVGRLTFLDVVPRSRWLSFAGGVAVGYVFLHIMPELGAHAAAFSAGTGYATPVAEAAVYTLALAGLVLFYGAERAIIVSRGMRRAKEGRDRPERGMFRLHIGASALLIFVIAYLLNHREDATVPGLALYFVAMALHFITADYGVRCHHPELYDRQGRWILAAATLAGWGAGVAVALPQVAIGGLFAFIGGAIVLVVLKEELPEERKSYFLPFVGGAVLYAILAAGELYLVA</sequence>
<feature type="transmembrane region" description="Helical" evidence="1">
    <location>
        <begin position="200"/>
        <end position="217"/>
    </location>
</feature>
<proteinExistence type="predicted"/>
<keyword evidence="3" id="KW-1185">Reference proteome</keyword>
<protein>
    <submittedName>
        <fullName evidence="2">Uncharacterized protein</fullName>
    </submittedName>
</protein>
<evidence type="ECO:0000313" key="3">
    <source>
        <dbReference type="Proteomes" id="UP000293623"/>
    </source>
</evidence>
<evidence type="ECO:0000256" key="1">
    <source>
        <dbReference type="SAM" id="Phobius"/>
    </source>
</evidence>
<keyword evidence="1" id="KW-0472">Membrane</keyword>
<evidence type="ECO:0000313" key="2">
    <source>
        <dbReference type="EMBL" id="RXZ65625.1"/>
    </source>
</evidence>